<comment type="cofactor">
    <cofactor evidence="4">
        <name>Mg(2+)</name>
        <dbReference type="ChEBI" id="CHEBI:18420"/>
    </cofactor>
</comment>
<evidence type="ECO:0000313" key="5">
    <source>
        <dbReference type="EMBL" id="MTD94831.1"/>
    </source>
</evidence>
<dbReference type="InterPro" id="IPR044651">
    <property type="entry name" value="OTSB-like"/>
</dbReference>
<name>A0A6I3KQ55_9HYPH</name>
<evidence type="ECO:0000256" key="4">
    <source>
        <dbReference type="RuleBase" id="RU361117"/>
    </source>
</evidence>
<dbReference type="PANTHER" id="PTHR43768">
    <property type="entry name" value="TREHALOSE 6-PHOSPHATE PHOSPHATASE"/>
    <property type="match status" value="1"/>
</dbReference>
<evidence type="ECO:0000256" key="2">
    <source>
        <dbReference type="ARBA" id="ARBA00008770"/>
    </source>
</evidence>
<dbReference type="GO" id="GO:0004805">
    <property type="term" value="F:trehalose-phosphatase activity"/>
    <property type="evidence" value="ECO:0007669"/>
    <property type="project" value="UniProtKB-EC"/>
</dbReference>
<dbReference type="Gene3D" id="3.40.50.1000">
    <property type="entry name" value="HAD superfamily/HAD-like"/>
    <property type="match status" value="1"/>
</dbReference>
<dbReference type="Pfam" id="PF02358">
    <property type="entry name" value="Trehalose_PPase"/>
    <property type="match status" value="1"/>
</dbReference>
<dbReference type="GO" id="GO:0046872">
    <property type="term" value="F:metal ion binding"/>
    <property type="evidence" value="ECO:0007669"/>
    <property type="project" value="UniProtKB-KW"/>
</dbReference>
<evidence type="ECO:0000256" key="3">
    <source>
        <dbReference type="ARBA" id="ARBA00022801"/>
    </source>
</evidence>
<dbReference type="InterPro" id="IPR003337">
    <property type="entry name" value="Trehalose_PPase"/>
</dbReference>
<keyword evidence="3 4" id="KW-0378">Hydrolase</keyword>
<keyword evidence="4" id="KW-0479">Metal-binding</keyword>
<sequence length="307" mass="32991">MRWKVAWPQGAIFSYASGASRAMGDRQHLEERMAKAATDLRMDEVRLAKSSDPTPGDLLAGDVRNYALFLDCDGTLLDIAPTPNEVVVPAKLVETLVRIYKGLGGALAILTGRQLAEIDTLMKPAMFVGSGVHGGELRTTTGGAIARVATSLPASLVEEVIRRAQKLPGIIAEPKGPGLAVHYRLAPHLKDALEAELRGLLTQYPEGLVLCHGRKLFEIIPAGHSKGTALETILALPEFAGRRPIMIGDDMGDIPAFAAARHHGGVGLRVAGEQFGTDVELESPQRVFAWLTRFAEQLETAPRPRSS</sequence>
<reference evidence="5 6" key="1">
    <citation type="submission" date="2019-11" db="EMBL/GenBank/DDBJ databases">
        <title>Identification of a novel strain.</title>
        <authorList>
            <person name="Xu Q."/>
            <person name="Wang G."/>
        </authorList>
    </citation>
    <scope>NUCLEOTIDE SEQUENCE [LARGE SCALE GENOMIC DNA]</scope>
    <source>
        <strain evidence="6">xq</strain>
    </source>
</reference>
<dbReference type="Gene3D" id="3.30.70.1020">
    <property type="entry name" value="Trehalose-6-phosphate phosphatase related protein, domain 2"/>
    <property type="match status" value="1"/>
</dbReference>
<proteinExistence type="inferred from homology"/>
<dbReference type="EMBL" id="WMBQ01000001">
    <property type="protein sequence ID" value="MTD94831.1"/>
    <property type="molecule type" value="Genomic_DNA"/>
</dbReference>
<comment type="catalytic activity">
    <reaction evidence="4">
        <text>alpha,alpha-trehalose 6-phosphate + H2O = alpha,alpha-trehalose + phosphate</text>
        <dbReference type="Rhea" id="RHEA:23420"/>
        <dbReference type="ChEBI" id="CHEBI:15377"/>
        <dbReference type="ChEBI" id="CHEBI:16551"/>
        <dbReference type="ChEBI" id="CHEBI:43474"/>
        <dbReference type="ChEBI" id="CHEBI:58429"/>
        <dbReference type="EC" id="3.1.3.12"/>
    </reaction>
</comment>
<comment type="pathway">
    <text evidence="1 4">Glycan biosynthesis; trehalose biosynthesis.</text>
</comment>
<evidence type="ECO:0000313" key="6">
    <source>
        <dbReference type="Proteomes" id="UP000440694"/>
    </source>
</evidence>
<dbReference type="NCBIfam" id="TIGR01484">
    <property type="entry name" value="HAD-SF-IIB"/>
    <property type="match status" value="1"/>
</dbReference>
<keyword evidence="4" id="KW-0460">Magnesium</keyword>
<comment type="function">
    <text evidence="4">Removes the phosphate from trehalose 6-phosphate to produce free trehalose.</text>
</comment>
<gene>
    <name evidence="5" type="primary">otsB</name>
    <name evidence="5" type="ORF">GIW81_10860</name>
</gene>
<protein>
    <recommendedName>
        <fullName evidence="4">Trehalose 6-phosphate phosphatase</fullName>
        <ecNumber evidence="4">3.1.3.12</ecNumber>
    </recommendedName>
</protein>
<dbReference type="UniPathway" id="UPA00299"/>
<evidence type="ECO:0000256" key="1">
    <source>
        <dbReference type="ARBA" id="ARBA00005199"/>
    </source>
</evidence>
<dbReference type="EC" id="3.1.3.12" evidence="4"/>
<dbReference type="PANTHER" id="PTHR43768:SF3">
    <property type="entry name" value="TREHALOSE 6-PHOSPHATE PHOSPHATASE"/>
    <property type="match status" value="1"/>
</dbReference>
<keyword evidence="6" id="KW-1185">Reference proteome</keyword>
<dbReference type="InterPro" id="IPR006379">
    <property type="entry name" value="HAD-SF_hydro_IIB"/>
</dbReference>
<dbReference type="InterPro" id="IPR023214">
    <property type="entry name" value="HAD_sf"/>
</dbReference>
<dbReference type="AlphaFoldDB" id="A0A6I3KQ55"/>
<dbReference type="Proteomes" id="UP000440694">
    <property type="component" value="Unassembled WGS sequence"/>
</dbReference>
<dbReference type="GO" id="GO:0005992">
    <property type="term" value="P:trehalose biosynthetic process"/>
    <property type="evidence" value="ECO:0007669"/>
    <property type="project" value="UniProtKB-UniPathway"/>
</dbReference>
<accession>A0A6I3KQ55</accession>
<dbReference type="InterPro" id="IPR036412">
    <property type="entry name" value="HAD-like_sf"/>
</dbReference>
<comment type="similarity">
    <text evidence="2 4">Belongs to the trehalose phosphatase family.</text>
</comment>
<dbReference type="SUPFAM" id="SSF56784">
    <property type="entry name" value="HAD-like"/>
    <property type="match status" value="1"/>
</dbReference>
<comment type="caution">
    <text evidence="5">The sequence shown here is derived from an EMBL/GenBank/DDBJ whole genome shotgun (WGS) entry which is preliminary data.</text>
</comment>
<organism evidence="5 6">
    <name type="scientific">Hyphomicrobium album</name>
    <dbReference type="NCBI Taxonomy" id="2665159"/>
    <lineage>
        <taxon>Bacteria</taxon>
        <taxon>Pseudomonadati</taxon>
        <taxon>Pseudomonadota</taxon>
        <taxon>Alphaproteobacteria</taxon>
        <taxon>Hyphomicrobiales</taxon>
        <taxon>Hyphomicrobiaceae</taxon>
        <taxon>Hyphomicrobium</taxon>
    </lineage>
</organism>
<dbReference type="NCBIfam" id="TIGR00685">
    <property type="entry name" value="T6PP"/>
    <property type="match status" value="1"/>
</dbReference>